<feature type="domain" description="Histidine kinase" evidence="9">
    <location>
        <begin position="144"/>
        <end position="353"/>
    </location>
</feature>
<dbReference type="PANTHER" id="PTHR42878">
    <property type="entry name" value="TWO-COMPONENT HISTIDINE KINASE"/>
    <property type="match status" value="1"/>
</dbReference>
<dbReference type="CDD" id="cd00082">
    <property type="entry name" value="HisKA"/>
    <property type="match status" value="1"/>
</dbReference>
<dbReference type="Gene3D" id="1.10.287.130">
    <property type="match status" value="1"/>
</dbReference>
<dbReference type="SUPFAM" id="SSF55874">
    <property type="entry name" value="ATPase domain of HSP90 chaperone/DNA topoisomerase II/histidine kinase"/>
    <property type="match status" value="1"/>
</dbReference>
<reference evidence="11" key="1">
    <citation type="journal article" date="2019" name="Int. J. Syst. Evol. Microbiol.">
        <title>The Global Catalogue of Microorganisms (GCM) 10K type strain sequencing project: providing services to taxonomists for standard genome sequencing and annotation.</title>
        <authorList>
            <consortium name="The Broad Institute Genomics Platform"/>
            <consortium name="The Broad Institute Genome Sequencing Center for Infectious Disease"/>
            <person name="Wu L."/>
            <person name="Ma J."/>
        </authorList>
    </citation>
    <scope>NUCLEOTIDE SEQUENCE [LARGE SCALE GENOMIC DNA]</scope>
    <source>
        <strain evidence="11">CCUG 61948</strain>
    </source>
</reference>
<dbReference type="InterPro" id="IPR003594">
    <property type="entry name" value="HATPase_dom"/>
</dbReference>
<dbReference type="InterPro" id="IPR036890">
    <property type="entry name" value="HATPase_C_sf"/>
</dbReference>
<dbReference type="PROSITE" id="PS50109">
    <property type="entry name" value="HIS_KIN"/>
    <property type="match status" value="1"/>
</dbReference>
<name>A0ABW3B4Q5_9FLAO</name>
<dbReference type="InterPro" id="IPR005467">
    <property type="entry name" value="His_kinase_dom"/>
</dbReference>
<keyword evidence="11" id="KW-1185">Reference proteome</keyword>
<proteinExistence type="predicted"/>
<protein>
    <recommendedName>
        <fullName evidence="2">histidine kinase</fullName>
        <ecNumber evidence="2">2.7.13.3</ecNumber>
    </recommendedName>
</protein>
<dbReference type="InterPro" id="IPR003661">
    <property type="entry name" value="HisK_dim/P_dom"/>
</dbReference>
<dbReference type="InterPro" id="IPR050351">
    <property type="entry name" value="BphY/WalK/GraS-like"/>
</dbReference>
<keyword evidence="4" id="KW-0808">Transferase</keyword>
<dbReference type="EC" id="2.7.13.3" evidence="2"/>
<organism evidence="10 11">
    <name type="scientific">Maribacter chungangensis</name>
    <dbReference type="NCBI Taxonomy" id="1069117"/>
    <lineage>
        <taxon>Bacteria</taxon>
        <taxon>Pseudomonadati</taxon>
        <taxon>Bacteroidota</taxon>
        <taxon>Flavobacteriia</taxon>
        <taxon>Flavobacteriales</taxon>
        <taxon>Flavobacteriaceae</taxon>
        <taxon>Maribacter</taxon>
    </lineage>
</organism>
<comment type="catalytic activity">
    <reaction evidence="1">
        <text>ATP + protein L-histidine = ADP + protein N-phospho-L-histidine.</text>
        <dbReference type="EC" id="2.7.13.3"/>
    </reaction>
</comment>
<dbReference type="Gene3D" id="3.30.565.10">
    <property type="entry name" value="Histidine kinase-like ATPase, C-terminal domain"/>
    <property type="match status" value="1"/>
</dbReference>
<evidence type="ECO:0000256" key="8">
    <source>
        <dbReference type="ARBA" id="ARBA00023012"/>
    </source>
</evidence>
<dbReference type="SUPFAM" id="SSF47384">
    <property type="entry name" value="Homodimeric domain of signal transducing histidine kinase"/>
    <property type="match status" value="1"/>
</dbReference>
<evidence type="ECO:0000259" key="9">
    <source>
        <dbReference type="PROSITE" id="PS50109"/>
    </source>
</evidence>
<dbReference type="Pfam" id="PF02518">
    <property type="entry name" value="HATPase_c"/>
    <property type="match status" value="1"/>
</dbReference>
<dbReference type="SMART" id="SM00387">
    <property type="entry name" value="HATPase_c"/>
    <property type="match status" value="1"/>
</dbReference>
<dbReference type="GO" id="GO:0005524">
    <property type="term" value="F:ATP binding"/>
    <property type="evidence" value="ECO:0007669"/>
    <property type="project" value="UniProtKB-KW"/>
</dbReference>
<keyword evidence="8" id="KW-0902">Two-component regulatory system</keyword>
<evidence type="ECO:0000256" key="2">
    <source>
        <dbReference type="ARBA" id="ARBA00012438"/>
    </source>
</evidence>
<evidence type="ECO:0000256" key="7">
    <source>
        <dbReference type="ARBA" id="ARBA00022840"/>
    </source>
</evidence>
<gene>
    <name evidence="10" type="ORF">ACFQZJ_12640</name>
</gene>
<evidence type="ECO:0000313" key="11">
    <source>
        <dbReference type="Proteomes" id="UP001597012"/>
    </source>
</evidence>
<comment type="caution">
    <text evidence="10">The sequence shown here is derived from an EMBL/GenBank/DDBJ whole genome shotgun (WGS) entry which is preliminary data.</text>
</comment>
<evidence type="ECO:0000313" key="10">
    <source>
        <dbReference type="EMBL" id="MFD0798311.1"/>
    </source>
</evidence>
<keyword evidence="7 10" id="KW-0067">ATP-binding</keyword>
<keyword evidence="6" id="KW-0418">Kinase</keyword>
<evidence type="ECO:0000256" key="3">
    <source>
        <dbReference type="ARBA" id="ARBA00022553"/>
    </source>
</evidence>
<evidence type="ECO:0000256" key="5">
    <source>
        <dbReference type="ARBA" id="ARBA00022741"/>
    </source>
</evidence>
<dbReference type="InterPro" id="IPR036097">
    <property type="entry name" value="HisK_dim/P_sf"/>
</dbReference>
<dbReference type="PANTHER" id="PTHR42878:SF7">
    <property type="entry name" value="SENSOR HISTIDINE KINASE GLRK"/>
    <property type="match status" value="1"/>
</dbReference>
<dbReference type="SMART" id="SM00388">
    <property type="entry name" value="HisKA"/>
    <property type="match status" value="1"/>
</dbReference>
<dbReference type="EMBL" id="JBHTHY010000011">
    <property type="protein sequence ID" value="MFD0798311.1"/>
    <property type="molecule type" value="Genomic_DNA"/>
</dbReference>
<keyword evidence="5" id="KW-0547">Nucleotide-binding</keyword>
<accession>A0ABW3B4Q5</accession>
<evidence type="ECO:0000256" key="6">
    <source>
        <dbReference type="ARBA" id="ARBA00022777"/>
    </source>
</evidence>
<dbReference type="InterPro" id="IPR004358">
    <property type="entry name" value="Sig_transdc_His_kin-like_C"/>
</dbReference>
<sequence>MGNLLEQQIREHIPKALQDSPDIRSFIDVVANTYANYDERLSKMQQAGAKDLEEPQLDYDELLRESERQKQVEVSLKKAVDSLNVNLGVTDKLEDNQSLNIGTEKLARHVNMLASQMVSVTEEKNVLLNDLEAQNEALNTYIKMVSHDLKSPIRNINALMSWILEEEKSKFSEDSRRHCSLVSDNLLRMDNLINGILQHATVGNHMGAQSKLDVAQLVLEVANNCEIPSNIALKFDEELPVISIQKYWIEQVFSNLIANAITATQHKESGIISIGYIADEAYWKFIVKDNGKGIPQKHLTSIFDMFTKLENGTNAAGVGLSLVKKITSLYNGDVWLESEVGKGTTFYVTFKKE</sequence>
<dbReference type="RefSeq" id="WP_379935008.1">
    <property type="nucleotide sequence ID" value="NZ_JBHTHY010000011.1"/>
</dbReference>
<keyword evidence="3" id="KW-0597">Phosphoprotein</keyword>
<dbReference type="PRINTS" id="PR00344">
    <property type="entry name" value="BCTRLSENSOR"/>
</dbReference>
<evidence type="ECO:0000256" key="1">
    <source>
        <dbReference type="ARBA" id="ARBA00000085"/>
    </source>
</evidence>
<dbReference type="CDD" id="cd00075">
    <property type="entry name" value="HATPase"/>
    <property type="match status" value="1"/>
</dbReference>
<dbReference type="Proteomes" id="UP001597012">
    <property type="component" value="Unassembled WGS sequence"/>
</dbReference>
<evidence type="ECO:0000256" key="4">
    <source>
        <dbReference type="ARBA" id="ARBA00022679"/>
    </source>
</evidence>